<dbReference type="InterPro" id="IPR027417">
    <property type="entry name" value="P-loop_NTPase"/>
</dbReference>
<dbReference type="Pfam" id="PF12796">
    <property type="entry name" value="Ank_2"/>
    <property type="match status" value="1"/>
</dbReference>
<evidence type="ECO:0000313" key="4">
    <source>
        <dbReference type="Proteomes" id="UP000054544"/>
    </source>
</evidence>
<dbReference type="EMBL" id="KE384723">
    <property type="protein sequence ID" value="KJK82516.1"/>
    <property type="molecule type" value="Genomic_DNA"/>
</dbReference>
<name>A0A0D9P8V5_METAN</name>
<dbReference type="PANTHER" id="PTHR46082:SF11">
    <property type="entry name" value="AAA+ ATPASE DOMAIN-CONTAINING PROTEIN-RELATED"/>
    <property type="match status" value="1"/>
</dbReference>
<protein>
    <recommendedName>
        <fullName evidence="2">Nephrocystin 3-like N-terminal domain-containing protein</fullName>
    </recommendedName>
</protein>
<dbReference type="Proteomes" id="UP000054544">
    <property type="component" value="Unassembled WGS sequence"/>
</dbReference>
<sequence>MALARPQLDNSEYTVGWITALPHERAAARAMLDEMHGPPQRRHEKDDNIYDLGSVRREGGQQHYVVIASLPLGQYGNTAATTAAAQMLSSFPAIKFGLMVGTGGGIWSEKNDIRLGDVVVSKPEGSFGGVKQYDPGKATVDGFQCFGWLKPPPRVLLNAINALQGKHDMERSMIPDILRDMHKKHPLMKQPRTGPDESCRACDKTGEIARKERPDCDPFIHYGTIASGDKVIKDPQTRDLLAQDCLCFETEAAGLMNDFPCLVIRGISDYCDSHKNDEWQKYAAATAAAYAKELLLIIDPADVNKAPRAIDVSRVLDQVTRVQEKVTEVTEEIQSFRQGQDRKDRDDILEWITRIDYGHQYSDILKRRWEGTGQWLLDSTEFENWLESKGQTLFCSGIPGAGKTVLSAIVVDHLCRKFGNDSSIGIAWLFCEYHRHNEQTLEHLLSSLLKQLLKQQTTLPNCVTELYESHQRRTTRPSIDDIVKLLQSSTANLSRIFVIVDALDECQTTEGCQMDFISELLTFKDGVKANLFATSRHIDRIQRKFSRCISLEIKATDEDIRMYLKGQRRRFSQDMVSDELQARIESKVIKASENMFLLAAFHMNRLVELKTRQDIINFLESIQESGLDAAYKKTMETIENQDQNSVSLAKRILAWTIYAKREFSVKELRHVLAVRAGTKRFNPDYMPCATDLLSVCAGLVTDNNESGIIRLIHYTTLEVFRQTGRDWLRDMQADLAETCLTYLLYDCFRVGTCKANQAFEANFDFYTYAAENWAGHAGISRPSNAGLARKEKVQPLLDKFLATDPLPPSFLYWLFRVKKGIMSMIPGRSPISDIPKILNLIFSPICWVTVMTGSPSNEDPLEMIDDYGGFTFALLEAFISASLEKARLLLAPCPHPEHWHNLSSLAYEDHPPRDLDDRALGCRKTFTPEAAKSLRDRECTISALLRRKPYWAETHRYRLPNRIPYLHPEEHYFVPEQDRYPLSEQDLYLFVKQHRYLFAKQDRYLPQEPDQYLFPEQDRDIFFSIENPRLLYRDIISRIDNRYILTSMIDLQYKIHGIAEWLPFFEIHDAPRRCLEEIANLTVILLLRAKTRHGEWKKEKEELFWRLLSEPVHKYQEYQYITMDFLDQDPVLLDAIHLGYNALVFLVCSGADVNKTFAWRPLGTALVTAVVHDLKSEAPCVKYLLNHGADSNQRTNGREYGSALVAACALERMDALNLLLQQPNIGVNMEVMSDSYGTALIAACAKGNMNALRLLLQQRNLDVTLATQFGCYVTALVAACANGRTDALHLLLQQPNVDINMATQFGCYGTALIAACSNTTMILEESEAMATTVKYLLKEGAHVNHSTTGEAGAKYLTALAAAVDIGIPRIVQILLKSDAIADERIKNDMPSDSSMASRRWGCLQSQVSHPNTELVPTDEEWIDQCTLAARQLSMAIIYFQLEVDASWADEYIPQALYYLRVFSSVGEFAAAKITLQQFGFGGKDPDGRMLLSLQTELSESFKKWDQVVARLKELILEFDEGKIPSWQIDDLDPDFDMLPYSDYSDEISSAPEEW</sequence>
<dbReference type="Gene3D" id="3.40.50.300">
    <property type="entry name" value="P-loop containing nucleotide triphosphate hydrolases"/>
    <property type="match status" value="1"/>
</dbReference>
<dbReference type="GO" id="GO:0003824">
    <property type="term" value="F:catalytic activity"/>
    <property type="evidence" value="ECO:0007669"/>
    <property type="project" value="InterPro"/>
</dbReference>
<dbReference type="OrthoDB" id="626167at2759"/>
<evidence type="ECO:0000313" key="3">
    <source>
        <dbReference type="EMBL" id="KJK82516.1"/>
    </source>
</evidence>
<dbReference type="GO" id="GO:0009116">
    <property type="term" value="P:nucleoside metabolic process"/>
    <property type="evidence" value="ECO:0007669"/>
    <property type="project" value="InterPro"/>
</dbReference>
<dbReference type="Gene3D" id="1.25.40.20">
    <property type="entry name" value="Ankyrin repeat-containing domain"/>
    <property type="match status" value="1"/>
</dbReference>
<feature type="domain" description="Nephrocystin 3-like N-terminal" evidence="2">
    <location>
        <begin position="371"/>
        <end position="536"/>
    </location>
</feature>
<dbReference type="Gene3D" id="3.40.50.1580">
    <property type="entry name" value="Nucleoside phosphorylase domain"/>
    <property type="match status" value="1"/>
</dbReference>
<dbReference type="Pfam" id="PF24883">
    <property type="entry name" value="NPHP3_N"/>
    <property type="match status" value="1"/>
</dbReference>
<accession>A0A0D9P8V5</accession>
<dbReference type="SMART" id="SM00248">
    <property type="entry name" value="ANK"/>
    <property type="match status" value="5"/>
</dbReference>
<proteinExistence type="predicted"/>
<dbReference type="SUPFAM" id="SSF48403">
    <property type="entry name" value="Ankyrin repeat"/>
    <property type="match status" value="1"/>
</dbReference>
<organism evidence="3 4">
    <name type="scientific">Metarhizium anisopliae BRIP 53293</name>
    <dbReference type="NCBI Taxonomy" id="1291518"/>
    <lineage>
        <taxon>Eukaryota</taxon>
        <taxon>Fungi</taxon>
        <taxon>Dikarya</taxon>
        <taxon>Ascomycota</taxon>
        <taxon>Pezizomycotina</taxon>
        <taxon>Sordariomycetes</taxon>
        <taxon>Hypocreomycetidae</taxon>
        <taxon>Hypocreales</taxon>
        <taxon>Clavicipitaceae</taxon>
        <taxon>Metarhizium</taxon>
    </lineage>
</organism>
<evidence type="ECO:0000259" key="2">
    <source>
        <dbReference type="Pfam" id="PF24883"/>
    </source>
</evidence>
<dbReference type="SUPFAM" id="SSF53167">
    <property type="entry name" value="Purine and uridine phosphorylases"/>
    <property type="match status" value="1"/>
</dbReference>
<dbReference type="InterPro" id="IPR036770">
    <property type="entry name" value="Ankyrin_rpt-contain_sf"/>
</dbReference>
<dbReference type="PANTHER" id="PTHR46082">
    <property type="entry name" value="ATP/GTP-BINDING PROTEIN-RELATED"/>
    <property type="match status" value="1"/>
</dbReference>
<dbReference type="InterPro" id="IPR053137">
    <property type="entry name" value="NLR-like"/>
</dbReference>
<keyword evidence="4" id="KW-1185">Reference proteome</keyword>
<reference evidence="4" key="1">
    <citation type="journal article" date="2014" name="BMC Genomics">
        <title>The genome sequence of the biocontrol fungus Metarhizium anisopliae and comparative genomics of Metarhizium species.</title>
        <authorList>
            <person name="Pattemore J.A."/>
            <person name="Hane J.K."/>
            <person name="Williams A.H."/>
            <person name="Wilson B.A."/>
            <person name="Stodart B.J."/>
            <person name="Ash G.J."/>
        </authorList>
    </citation>
    <scope>NUCLEOTIDE SEQUENCE [LARGE SCALE GENOMIC DNA]</scope>
    <source>
        <strain evidence="4">BRIP 53293</strain>
    </source>
</reference>
<dbReference type="InterPro" id="IPR002110">
    <property type="entry name" value="Ankyrin_rpt"/>
</dbReference>
<dbReference type="STRING" id="1291518.A0A0D9P8V5"/>
<dbReference type="InterPro" id="IPR056884">
    <property type="entry name" value="NPHP3-like_N"/>
</dbReference>
<evidence type="ECO:0000256" key="1">
    <source>
        <dbReference type="ARBA" id="ARBA00022737"/>
    </source>
</evidence>
<gene>
    <name evidence="3" type="ORF">H634G_02122</name>
</gene>
<keyword evidence="1" id="KW-0677">Repeat</keyword>
<dbReference type="SUPFAM" id="SSF52540">
    <property type="entry name" value="P-loop containing nucleoside triphosphate hydrolases"/>
    <property type="match status" value="1"/>
</dbReference>
<dbReference type="InterPro" id="IPR035994">
    <property type="entry name" value="Nucleoside_phosphorylase_sf"/>
</dbReference>